<dbReference type="OrthoDB" id="5767026at2"/>
<dbReference type="PANTHER" id="PTHR34957">
    <property type="entry name" value="NUCLEAR TRANSPORT FACTOR 2 (NTF2) FAMILY PROTEIN"/>
    <property type="match status" value="1"/>
</dbReference>
<name>A0A1N6SCZ0_9RHOO</name>
<dbReference type="Gene3D" id="3.10.450.50">
    <property type="match status" value="1"/>
</dbReference>
<keyword evidence="3" id="KW-1185">Reference proteome</keyword>
<evidence type="ECO:0000259" key="1">
    <source>
        <dbReference type="Pfam" id="PF13474"/>
    </source>
</evidence>
<organism evidence="2 3">
    <name type="scientific">Aromatoleum tolulyticum</name>
    <dbReference type="NCBI Taxonomy" id="34027"/>
    <lineage>
        <taxon>Bacteria</taxon>
        <taxon>Pseudomonadati</taxon>
        <taxon>Pseudomonadota</taxon>
        <taxon>Betaproteobacteria</taxon>
        <taxon>Rhodocyclales</taxon>
        <taxon>Rhodocyclaceae</taxon>
        <taxon>Aromatoleum</taxon>
    </lineage>
</organism>
<dbReference type="AlphaFoldDB" id="A0A1N6SCZ0"/>
<evidence type="ECO:0000313" key="3">
    <source>
        <dbReference type="Proteomes" id="UP000186819"/>
    </source>
</evidence>
<reference evidence="3" key="1">
    <citation type="submission" date="2017-01" db="EMBL/GenBank/DDBJ databases">
        <authorList>
            <person name="Varghese N."/>
            <person name="Submissions S."/>
        </authorList>
    </citation>
    <scope>NUCLEOTIDE SEQUENCE [LARGE SCALE GENOMIC DNA]</scope>
    <source>
        <strain evidence="3">ATCC 51758</strain>
    </source>
</reference>
<sequence>MNKPVYTTALEAETAFYDALARSDLDAMMQVWSEDDEVVCIHPDGARLVGLRAVHESWRQLFSGGTRLTVSVSQRVTAGNSLLATHNVIEHVALPGDDRMPPPMIATNIYASGPHGWKMIMHHASPAPEIHHAGMQDGPRIVH</sequence>
<dbReference type="EMBL" id="FTMD01000004">
    <property type="protein sequence ID" value="SIQ38909.1"/>
    <property type="molecule type" value="Genomic_DNA"/>
</dbReference>
<evidence type="ECO:0000313" key="2">
    <source>
        <dbReference type="EMBL" id="SIQ38909.1"/>
    </source>
</evidence>
<protein>
    <submittedName>
        <fullName evidence="2">Ketosteroid isomerase homolog</fullName>
    </submittedName>
</protein>
<proteinExistence type="predicted"/>
<dbReference type="GO" id="GO:0016853">
    <property type="term" value="F:isomerase activity"/>
    <property type="evidence" value="ECO:0007669"/>
    <property type="project" value="UniProtKB-KW"/>
</dbReference>
<dbReference type="STRING" id="34027.SAMN05421829_10439"/>
<dbReference type="InterPro" id="IPR032710">
    <property type="entry name" value="NTF2-like_dom_sf"/>
</dbReference>
<accession>A0A1N6SCZ0</accession>
<dbReference type="SUPFAM" id="SSF54427">
    <property type="entry name" value="NTF2-like"/>
    <property type="match status" value="1"/>
</dbReference>
<keyword evidence="2" id="KW-0413">Isomerase</keyword>
<dbReference type="RefSeq" id="WP_076601413.1">
    <property type="nucleotide sequence ID" value="NZ_FTMD01000004.1"/>
</dbReference>
<dbReference type="PANTHER" id="PTHR34957:SF1">
    <property type="entry name" value="NUCLEAR TRANSPORT FACTOR 2 (NTF2) FAMILY PROTEIN"/>
    <property type="match status" value="1"/>
</dbReference>
<dbReference type="Proteomes" id="UP000186819">
    <property type="component" value="Unassembled WGS sequence"/>
</dbReference>
<feature type="domain" description="SnoaL-like" evidence="1">
    <location>
        <begin position="14"/>
        <end position="127"/>
    </location>
</feature>
<gene>
    <name evidence="2" type="ORF">SAMN05421829_10439</name>
</gene>
<dbReference type="InterPro" id="IPR037401">
    <property type="entry name" value="SnoaL-like"/>
</dbReference>
<dbReference type="Pfam" id="PF13474">
    <property type="entry name" value="SnoaL_3"/>
    <property type="match status" value="1"/>
</dbReference>